<name>A0A7I7SFT0_9MYCO</name>
<accession>A0A7I7SFT0</accession>
<dbReference type="Pfam" id="PF11716">
    <property type="entry name" value="MDMPI_N"/>
    <property type="match status" value="1"/>
</dbReference>
<reference evidence="2 3" key="1">
    <citation type="submission" date="2017-04" db="EMBL/GenBank/DDBJ databases">
        <title>The new phylogeny of genus Mycobacterium.</title>
        <authorList>
            <person name="Tortoli E."/>
            <person name="Trovato A."/>
            <person name="Cirillo D.M."/>
        </authorList>
    </citation>
    <scope>NUCLEOTIDE SEQUENCE [LARGE SCALE GENOMIC DNA]</scope>
    <source>
        <strain evidence="2 3">KCTC 19819</strain>
    </source>
</reference>
<keyword evidence="3" id="KW-1185">Reference proteome</keyword>
<dbReference type="SUPFAM" id="SSF109854">
    <property type="entry name" value="DinB/YfiT-like putative metalloenzymes"/>
    <property type="match status" value="1"/>
</dbReference>
<gene>
    <name evidence="2" type="ORF">B8W67_18010</name>
</gene>
<feature type="domain" description="Mycothiol-dependent maleylpyruvate isomerase metal-binding" evidence="1">
    <location>
        <begin position="10"/>
        <end position="96"/>
    </location>
</feature>
<dbReference type="InterPro" id="IPR034660">
    <property type="entry name" value="DinB/YfiT-like"/>
</dbReference>
<dbReference type="InterPro" id="IPR024344">
    <property type="entry name" value="MDMPI_metal-binding"/>
</dbReference>
<dbReference type="OrthoDB" id="5178565at2"/>
<dbReference type="GO" id="GO:0046872">
    <property type="term" value="F:metal ion binding"/>
    <property type="evidence" value="ECO:0007669"/>
    <property type="project" value="InterPro"/>
</dbReference>
<dbReference type="NCBIfam" id="TIGR03083">
    <property type="entry name" value="maleylpyruvate isomerase family mycothiol-dependent enzyme"/>
    <property type="match status" value="1"/>
</dbReference>
<dbReference type="RefSeq" id="WP_085305450.1">
    <property type="nucleotide sequence ID" value="NZ_AP022594.1"/>
</dbReference>
<dbReference type="InterPro" id="IPR017517">
    <property type="entry name" value="Maleyloyr_isom"/>
</dbReference>
<comment type="caution">
    <text evidence="2">The sequence shown here is derived from an EMBL/GenBank/DDBJ whole genome shotgun (WGS) entry which is preliminary data.</text>
</comment>
<proteinExistence type="predicted"/>
<dbReference type="Gene3D" id="1.20.120.450">
    <property type="entry name" value="dinb family like domain"/>
    <property type="match status" value="1"/>
</dbReference>
<dbReference type="Proteomes" id="UP000193577">
    <property type="component" value="Unassembled WGS sequence"/>
</dbReference>
<protein>
    <submittedName>
        <fullName evidence="2">DinB family protein</fullName>
    </submittedName>
</protein>
<dbReference type="EMBL" id="NCXO01000057">
    <property type="protein sequence ID" value="OSC27786.1"/>
    <property type="molecule type" value="Genomic_DNA"/>
</dbReference>
<organism evidence="2 3">
    <name type="scientific">Mycolicibacillus koreensis</name>
    <dbReference type="NCBI Taxonomy" id="1069220"/>
    <lineage>
        <taxon>Bacteria</taxon>
        <taxon>Bacillati</taxon>
        <taxon>Actinomycetota</taxon>
        <taxon>Actinomycetes</taxon>
        <taxon>Mycobacteriales</taxon>
        <taxon>Mycobacteriaceae</taxon>
        <taxon>Mycolicibacillus</taxon>
    </lineage>
</organism>
<evidence type="ECO:0000313" key="2">
    <source>
        <dbReference type="EMBL" id="OSC27786.1"/>
    </source>
</evidence>
<dbReference type="AlphaFoldDB" id="A0A7I7SFT0"/>
<evidence type="ECO:0000313" key="3">
    <source>
        <dbReference type="Proteomes" id="UP000193577"/>
    </source>
</evidence>
<evidence type="ECO:0000259" key="1">
    <source>
        <dbReference type="Pfam" id="PF11716"/>
    </source>
</evidence>
<sequence>MKLSVRDLAAAERADLAALLKSLTAEQWRVPSPCDGWTVRDVVAHMLSYDELGLTGLARRFARGHLHLDQANALGLADFADCTPRQLLDLLDRCITPRGLTRGFGSRIALLDAMVHHQDIRRPLGMPRDIPGKRLVPALNFARMAPPIGARQRIHGLRLVATDLDWAAGEGLDVMGPAEALLMAIAGRHGVAEELDGPGAATLRERTGP</sequence>